<proteinExistence type="predicted"/>
<protein>
    <recommendedName>
        <fullName evidence="3">Nephrocystin 3-like N-terminal domain-containing protein</fullName>
    </recommendedName>
</protein>
<sequence length="788" mass="89110">MDQLQRWLLPTDSSSNLAAARACRHEGTGAWFLEGAGLSDWKTGKFQHLCLYGLPGCGKTILAATLFEHLQRTDLRLTVGFIFDFKDSRKRTFEDFLRSITWQLYGTADETTRCLDMLHSACDDGQSQPHPSQLASCVEAMLQSSRGASLVIDGLDDCSDATELVQWIRPLSSGPEFAHIKLVLTVRQHSILFRDISNATDDINYVQLDKHTIGNDINAYVTSWLEGSRLNWKYSQAQLHRIRERVIARADGIFLMATHGMKDVLQCHDYEIIEDSFTVPQDLIDIYRTGLETHSSPMERDRLFQFLVHAQQPLILDEAIDILATGTSHFREKDRIRDPDHLPWLYSPFLFTSLVSTPNGNSKQVHFINITAKEYLLSKPEFELKLASFSITRTCLVYLKSVKGSLEEVLRDFPLARRAMTMLMVHARFTENSNIFFEELYTLFQDGTRFDMWCRVFPNSGSQKRHTSNVWHQLFPNAMRNNVSPLYYTCKAGLFRLSRRLLEDGMDANAWSEPHLSAIYAASQEGFNDIIELLLVFGADAYEEYDPPCSPLQIAAENGHVHTVKLLLDRGQRKIEQELRDHALASASSRGHVEIVGLLLGHGADVNVRIGSGGNAFCEASRNGHVGVVEYLLDRKRRDPTLEPQGRSWDDAIWAASVGGHDKVVQLLRNERLCLAASGGDYDMVEALLNEGANPNTSGRGQRNALQSAVDKEYAGIVKALLEKGADPDGRGRHYTSALESAVNKENLELVEMLLEKGAKVYTYMMEFYERQSWHRGQEILHLLREHV</sequence>
<feature type="repeat" description="ANK" evidence="2">
    <location>
        <begin position="579"/>
        <end position="611"/>
    </location>
</feature>
<dbReference type="EMBL" id="WVTB01000059">
    <property type="protein sequence ID" value="KAF3802798.1"/>
    <property type="molecule type" value="Genomic_DNA"/>
</dbReference>
<feature type="domain" description="Nephrocystin 3-like N-terminal" evidence="3">
    <location>
        <begin position="27"/>
        <end position="187"/>
    </location>
</feature>
<dbReference type="SUPFAM" id="SSF52540">
    <property type="entry name" value="P-loop containing nucleoside triphosphate hydrolases"/>
    <property type="match status" value="1"/>
</dbReference>
<dbReference type="AlphaFoldDB" id="A0A8H4CF19"/>
<feature type="repeat" description="ANK" evidence="2">
    <location>
        <begin position="550"/>
        <end position="571"/>
    </location>
</feature>
<dbReference type="PROSITE" id="PS50297">
    <property type="entry name" value="ANK_REP_REGION"/>
    <property type="match status" value="1"/>
</dbReference>
<dbReference type="PROSITE" id="PS50088">
    <property type="entry name" value="ANK_REPEAT"/>
    <property type="match status" value="3"/>
</dbReference>
<dbReference type="GeneID" id="69007337"/>
<evidence type="ECO:0000313" key="5">
    <source>
        <dbReference type="Proteomes" id="UP000613401"/>
    </source>
</evidence>
<dbReference type="SMART" id="SM00248">
    <property type="entry name" value="ANK"/>
    <property type="match status" value="8"/>
</dbReference>
<evidence type="ECO:0000259" key="3">
    <source>
        <dbReference type="Pfam" id="PF24883"/>
    </source>
</evidence>
<organism evidence="4 5">
    <name type="scientific">Colletotrichum gloeosporioides</name>
    <name type="common">Anthracnose fungus</name>
    <name type="synonym">Glomerella cingulata</name>
    <dbReference type="NCBI Taxonomy" id="474922"/>
    <lineage>
        <taxon>Eukaryota</taxon>
        <taxon>Fungi</taxon>
        <taxon>Dikarya</taxon>
        <taxon>Ascomycota</taxon>
        <taxon>Pezizomycotina</taxon>
        <taxon>Sordariomycetes</taxon>
        <taxon>Hypocreomycetidae</taxon>
        <taxon>Glomerellales</taxon>
        <taxon>Glomerellaceae</taxon>
        <taxon>Colletotrichum</taxon>
        <taxon>Colletotrichum gloeosporioides species complex</taxon>
    </lineage>
</organism>
<name>A0A8H4CF19_COLGL</name>
<dbReference type="RefSeq" id="XP_045261957.1">
    <property type="nucleotide sequence ID" value="XM_045400306.1"/>
</dbReference>
<evidence type="ECO:0000256" key="1">
    <source>
        <dbReference type="ARBA" id="ARBA00022737"/>
    </source>
</evidence>
<dbReference type="PANTHER" id="PTHR10039">
    <property type="entry name" value="AMELOGENIN"/>
    <property type="match status" value="1"/>
</dbReference>
<keyword evidence="5" id="KW-1185">Reference proteome</keyword>
<dbReference type="InterPro" id="IPR002110">
    <property type="entry name" value="Ankyrin_rpt"/>
</dbReference>
<dbReference type="Proteomes" id="UP000613401">
    <property type="component" value="Unassembled WGS sequence"/>
</dbReference>
<gene>
    <name evidence="4" type="ORF">GCG54_00000164</name>
</gene>
<comment type="caution">
    <text evidence="4">The sequence shown here is derived from an EMBL/GenBank/DDBJ whole genome shotgun (WGS) entry which is preliminary data.</text>
</comment>
<reference evidence="4" key="2">
    <citation type="submission" date="2020-03" db="EMBL/GenBank/DDBJ databases">
        <authorList>
            <person name="Fu F.-F."/>
            <person name="Chen J."/>
        </authorList>
    </citation>
    <scope>NUCLEOTIDE SEQUENCE</scope>
    <source>
        <strain evidence="4">Lc1</strain>
    </source>
</reference>
<dbReference type="SUPFAM" id="SSF48403">
    <property type="entry name" value="Ankyrin repeat"/>
    <property type="match status" value="1"/>
</dbReference>
<dbReference type="Pfam" id="PF24883">
    <property type="entry name" value="NPHP3_N"/>
    <property type="match status" value="1"/>
</dbReference>
<dbReference type="InterPro" id="IPR036770">
    <property type="entry name" value="Ankyrin_rpt-contain_sf"/>
</dbReference>
<dbReference type="Gene3D" id="3.40.50.300">
    <property type="entry name" value="P-loop containing nucleotide triphosphate hydrolases"/>
    <property type="match status" value="1"/>
</dbReference>
<evidence type="ECO:0000313" key="4">
    <source>
        <dbReference type="EMBL" id="KAF3802798.1"/>
    </source>
</evidence>
<accession>A0A8H4CF19</accession>
<dbReference type="Pfam" id="PF12796">
    <property type="entry name" value="Ank_2"/>
    <property type="match status" value="2"/>
</dbReference>
<dbReference type="InterPro" id="IPR056884">
    <property type="entry name" value="NPHP3-like_N"/>
</dbReference>
<keyword evidence="1" id="KW-0677">Repeat</keyword>
<dbReference type="InterPro" id="IPR027417">
    <property type="entry name" value="P-loop_NTPase"/>
</dbReference>
<dbReference type="PANTHER" id="PTHR10039:SF16">
    <property type="entry name" value="GPI INOSITOL-DEACYLASE"/>
    <property type="match status" value="1"/>
</dbReference>
<dbReference type="Gene3D" id="1.25.40.20">
    <property type="entry name" value="Ankyrin repeat-containing domain"/>
    <property type="match status" value="3"/>
</dbReference>
<keyword evidence="2" id="KW-0040">ANK repeat</keyword>
<reference evidence="4" key="1">
    <citation type="journal article" date="2020" name="Phytopathology">
        <title>Genome sequence and comparative analysis of Colletotrichum gloeosporioides isolated from Liriodendron leaves.</title>
        <authorList>
            <person name="Fu F.F."/>
            <person name="Hao Z."/>
            <person name="Wang P."/>
            <person name="Lu Y."/>
            <person name="Xue L.J."/>
            <person name="Wei G."/>
            <person name="Tian Y."/>
            <person name="Baishi H."/>
            <person name="Xu H."/>
            <person name="Shi J."/>
            <person name="Cheng T."/>
            <person name="Wang G."/>
            <person name="Yi Y."/>
            <person name="Chen J."/>
        </authorList>
    </citation>
    <scope>NUCLEOTIDE SEQUENCE</scope>
    <source>
        <strain evidence="4">Lc1</strain>
    </source>
</reference>
<feature type="repeat" description="ANK" evidence="2">
    <location>
        <begin position="673"/>
        <end position="700"/>
    </location>
</feature>
<evidence type="ECO:0000256" key="2">
    <source>
        <dbReference type="PROSITE-ProRule" id="PRU00023"/>
    </source>
</evidence>